<dbReference type="Gene3D" id="3.30.360.10">
    <property type="entry name" value="Dihydrodipicolinate Reductase, domain 2"/>
    <property type="match status" value="1"/>
</dbReference>
<dbReference type="Pfam" id="PF01408">
    <property type="entry name" value="GFO_IDH_MocA"/>
    <property type="match status" value="1"/>
</dbReference>
<dbReference type="NCBIfam" id="NF007574">
    <property type="entry name" value="PRK10206.1"/>
    <property type="match status" value="1"/>
</dbReference>
<evidence type="ECO:0000259" key="2">
    <source>
        <dbReference type="Pfam" id="PF01408"/>
    </source>
</evidence>
<dbReference type="KEGG" id="pkb:B4V02_05760"/>
<dbReference type="InterPro" id="IPR000683">
    <property type="entry name" value="Gfo/Idh/MocA-like_OxRdtase_N"/>
</dbReference>
<comment type="similarity">
    <text evidence="1">Belongs to the Gfo/Idh/MocA family.</text>
</comment>
<dbReference type="AlphaFoldDB" id="A0A222WJS4"/>
<sequence length="346" mass="39066">MAIQVAYLGFGKSTTRYHLPYVRLRDTFQVSRVYTRQVREEMKTAYPDILFSDQIMDVLNDPEISLVVVCTPSATHYEYAKLALSHGKHVLVEKPFCESLEQARELIELAKEKNLIVMPYQNRRFDSDYLAFKEALYSDKLGDIVEIESHYDYFRPDASVPGGNPVNGMFYGLGVHTLDRLIALFGRPEQIGYDIKSVRAAQGADDYSETILYYPDKKVIVKTSLVVCLPYPQFTIHGTKGSFVKWGDDQQEAWLKAGKTPDAEGFGLDDPASYGKLKYVPSGSSEAVEELLPTPTGDYGRLYDSLYESIVHGTPKLVPDEDILLTIEILESGFKQPSPSIVDFRR</sequence>
<dbReference type="RefSeq" id="WP_094154073.1">
    <property type="nucleotide sequence ID" value="NZ_CP020028.1"/>
</dbReference>
<protein>
    <submittedName>
        <fullName evidence="4">Oxidoreductase</fullName>
    </submittedName>
</protein>
<dbReference type="Pfam" id="PF02894">
    <property type="entry name" value="GFO_IDH_MocA_C"/>
    <property type="match status" value="1"/>
</dbReference>
<dbReference type="PANTHER" id="PTHR43708">
    <property type="entry name" value="CONSERVED EXPRESSED OXIDOREDUCTASE (EUROFUNG)"/>
    <property type="match status" value="1"/>
</dbReference>
<dbReference type="SUPFAM" id="SSF51735">
    <property type="entry name" value="NAD(P)-binding Rossmann-fold domains"/>
    <property type="match status" value="1"/>
</dbReference>
<proteinExistence type="inferred from homology"/>
<reference evidence="4 5" key="1">
    <citation type="submission" date="2017-03" db="EMBL/GenBank/DDBJ databases">
        <title>Complete genome sequence of Paenibacillus Kribbensis producing bioflocculants.</title>
        <authorList>
            <person name="Lee H.-G."/>
            <person name="Oh H.-M."/>
        </authorList>
    </citation>
    <scope>NUCLEOTIDE SEQUENCE [LARGE SCALE GENOMIC DNA]</scope>
    <source>
        <strain evidence="4 5">AM49</strain>
    </source>
</reference>
<dbReference type="STRING" id="172713.GCA_001705305_04379"/>
<dbReference type="Proteomes" id="UP000214666">
    <property type="component" value="Chromosome"/>
</dbReference>
<dbReference type="SUPFAM" id="SSF55347">
    <property type="entry name" value="Glyceraldehyde-3-phosphate dehydrogenase-like, C-terminal domain"/>
    <property type="match status" value="1"/>
</dbReference>
<dbReference type="GO" id="GO:0000166">
    <property type="term" value="F:nucleotide binding"/>
    <property type="evidence" value="ECO:0007669"/>
    <property type="project" value="InterPro"/>
</dbReference>
<gene>
    <name evidence="4" type="ORF">B4V02_05760</name>
</gene>
<dbReference type="Gene3D" id="3.40.50.720">
    <property type="entry name" value="NAD(P)-binding Rossmann-like Domain"/>
    <property type="match status" value="1"/>
</dbReference>
<name>A0A222WJS4_9BACL</name>
<evidence type="ECO:0000313" key="4">
    <source>
        <dbReference type="EMBL" id="ASR46228.1"/>
    </source>
</evidence>
<keyword evidence="5" id="KW-1185">Reference proteome</keyword>
<accession>A0A222WJS4</accession>
<evidence type="ECO:0000259" key="3">
    <source>
        <dbReference type="Pfam" id="PF02894"/>
    </source>
</evidence>
<dbReference type="InterPro" id="IPR051317">
    <property type="entry name" value="Gfo/Idh/MocA_oxidoreduct"/>
</dbReference>
<organism evidence="4 5">
    <name type="scientific">Paenibacillus kribbensis</name>
    <dbReference type="NCBI Taxonomy" id="172713"/>
    <lineage>
        <taxon>Bacteria</taxon>
        <taxon>Bacillati</taxon>
        <taxon>Bacillota</taxon>
        <taxon>Bacilli</taxon>
        <taxon>Bacillales</taxon>
        <taxon>Paenibacillaceae</taxon>
        <taxon>Paenibacillus</taxon>
    </lineage>
</organism>
<dbReference type="InterPro" id="IPR036291">
    <property type="entry name" value="NAD(P)-bd_dom_sf"/>
</dbReference>
<feature type="domain" description="Gfo/Idh/MocA-like oxidoreductase C-terminal" evidence="3">
    <location>
        <begin position="133"/>
        <end position="336"/>
    </location>
</feature>
<evidence type="ECO:0000313" key="5">
    <source>
        <dbReference type="Proteomes" id="UP000214666"/>
    </source>
</evidence>
<evidence type="ECO:0000256" key="1">
    <source>
        <dbReference type="ARBA" id="ARBA00010928"/>
    </source>
</evidence>
<dbReference type="InterPro" id="IPR004104">
    <property type="entry name" value="Gfo/Idh/MocA-like_OxRdtase_C"/>
</dbReference>
<dbReference type="OrthoDB" id="9815825at2"/>
<feature type="domain" description="Gfo/Idh/MocA-like oxidoreductase N-terminal" evidence="2">
    <location>
        <begin position="4"/>
        <end position="119"/>
    </location>
</feature>
<dbReference type="EMBL" id="CP020028">
    <property type="protein sequence ID" value="ASR46228.1"/>
    <property type="molecule type" value="Genomic_DNA"/>
</dbReference>
<dbReference type="PANTHER" id="PTHR43708:SF7">
    <property type="entry name" value="OXIDOREDUCTASE"/>
    <property type="match status" value="1"/>
</dbReference>